<gene>
    <name evidence="1" type="ORF">SAMN04488092_10566</name>
</gene>
<keyword evidence="2" id="KW-1185">Reference proteome</keyword>
<name>A0A1H9EJ11_9RHOB</name>
<dbReference type="Proteomes" id="UP000198634">
    <property type="component" value="Unassembled WGS sequence"/>
</dbReference>
<accession>A0A1H9EJ11</accession>
<organism evidence="1 2">
    <name type="scientific">Thalassovita taeanensis</name>
    <dbReference type="NCBI Taxonomy" id="657014"/>
    <lineage>
        <taxon>Bacteria</taxon>
        <taxon>Pseudomonadati</taxon>
        <taxon>Pseudomonadota</taxon>
        <taxon>Alphaproteobacteria</taxon>
        <taxon>Rhodobacterales</taxon>
        <taxon>Roseobacteraceae</taxon>
        <taxon>Thalassovita</taxon>
    </lineage>
</organism>
<dbReference type="STRING" id="657014.SAMN04488092_10566"/>
<evidence type="ECO:0000313" key="2">
    <source>
        <dbReference type="Proteomes" id="UP000198634"/>
    </source>
</evidence>
<dbReference type="EMBL" id="FOEP01000005">
    <property type="protein sequence ID" value="SEQ25547.1"/>
    <property type="molecule type" value="Genomic_DNA"/>
</dbReference>
<proteinExistence type="predicted"/>
<protein>
    <submittedName>
        <fullName evidence="1">Uncharacterized protein</fullName>
    </submittedName>
</protein>
<dbReference type="AlphaFoldDB" id="A0A1H9EJ11"/>
<evidence type="ECO:0000313" key="1">
    <source>
        <dbReference type="EMBL" id="SEQ25547.1"/>
    </source>
</evidence>
<sequence>MPCASPKIPLARALGAMPNPRMTRAIFLVFLLLSACGRPLTEAEKSFASSLYGPDLDPARIRLVDGHFASNYTFRYPARPRVTCSERIFPPPPSDTITTSPGAITLFHKVFVREDLYVADFTSQNNLYDLMLFAHEMAHIWQWQNRKRTHYHPLKAASEHQTTTDPYLFDLTTSTNFLDYTYEQQAAIIEEFTCCRALAPKASRTARLHKMLSKALPVVRLQSKIDAHAKVPWRGAKLAGICD</sequence>
<reference evidence="1 2" key="1">
    <citation type="submission" date="2016-10" db="EMBL/GenBank/DDBJ databases">
        <authorList>
            <person name="de Groot N.N."/>
        </authorList>
    </citation>
    <scope>NUCLEOTIDE SEQUENCE [LARGE SCALE GENOMIC DNA]</scope>
    <source>
        <strain evidence="1 2">DSM 22007</strain>
    </source>
</reference>